<dbReference type="InterPro" id="IPR043129">
    <property type="entry name" value="ATPase_NBD"/>
</dbReference>
<name>A0A940DLR0_9BACT</name>
<dbReference type="GO" id="GO:0005829">
    <property type="term" value="C:cytosol"/>
    <property type="evidence" value="ECO:0007669"/>
    <property type="project" value="TreeGrafter"/>
</dbReference>
<reference evidence="2" key="1">
    <citation type="submission" date="2020-10" db="EMBL/GenBank/DDBJ databases">
        <authorList>
            <person name="Gilroy R."/>
        </authorList>
    </citation>
    <scope>NUCLEOTIDE SEQUENCE</scope>
    <source>
        <strain evidence="2">3924</strain>
    </source>
</reference>
<reference evidence="2" key="2">
    <citation type="journal article" date="2021" name="PeerJ">
        <title>Extensive microbial diversity within the chicken gut microbiome revealed by metagenomics and culture.</title>
        <authorList>
            <person name="Gilroy R."/>
            <person name="Ravi A."/>
            <person name="Getino M."/>
            <person name="Pursley I."/>
            <person name="Horton D.L."/>
            <person name="Alikhan N.F."/>
            <person name="Baker D."/>
            <person name="Gharbi K."/>
            <person name="Hall N."/>
            <person name="Watson M."/>
            <person name="Adriaenssens E.M."/>
            <person name="Foster-Nyarko E."/>
            <person name="Jarju S."/>
            <person name="Secka A."/>
            <person name="Antonio M."/>
            <person name="Oren A."/>
            <person name="Chaudhuri R.R."/>
            <person name="La Ragione R."/>
            <person name="Hildebrand F."/>
            <person name="Pallen M.J."/>
        </authorList>
    </citation>
    <scope>NUCLEOTIDE SEQUENCE</scope>
    <source>
        <strain evidence="2">3924</strain>
    </source>
</reference>
<protein>
    <submittedName>
        <fullName evidence="2">tRNA (Adenosine(37)-N6)-threonylcarbamoyltransferase complex dimerization subunit type 1 TsaB</fullName>
    </submittedName>
</protein>
<dbReference type="AlphaFoldDB" id="A0A940DLR0"/>
<dbReference type="Pfam" id="PF00814">
    <property type="entry name" value="TsaD"/>
    <property type="match status" value="1"/>
</dbReference>
<dbReference type="PANTHER" id="PTHR11735:SF11">
    <property type="entry name" value="TRNA THREONYLCARBAMOYLADENOSINE BIOSYNTHESIS PROTEIN TSAB"/>
    <property type="match status" value="1"/>
</dbReference>
<evidence type="ECO:0000313" key="3">
    <source>
        <dbReference type="Proteomes" id="UP000712007"/>
    </source>
</evidence>
<dbReference type="CDD" id="cd24032">
    <property type="entry name" value="ASKHA_NBD_TsaB"/>
    <property type="match status" value="1"/>
</dbReference>
<dbReference type="InterPro" id="IPR022496">
    <property type="entry name" value="T6A_TsaB"/>
</dbReference>
<accession>A0A940DLR0</accession>
<dbReference type="EMBL" id="JADIMV010000064">
    <property type="protein sequence ID" value="MBO8439764.1"/>
    <property type="molecule type" value="Genomic_DNA"/>
</dbReference>
<comment type="caution">
    <text evidence="2">The sequence shown here is derived from an EMBL/GenBank/DDBJ whole genome shotgun (WGS) entry which is preliminary data.</text>
</comment>
<dbReference type="PANTHER" id="PTHR11735">
    <property type="entry name" value="TRNA N6-ADENOSINE THREONYLCARBAMOYLTRANSFERASE"/>
    <property type="match status" value="1"/>
</dbReference>
<organism evidence="2 3">
    <name type="scientific">Candidatus Aphodosoma intestinipullorum</name>
    <dbReference type="NCBI Taxonomy" id="2840674"/>
    <lineage>
        <taxon>Bacteria</taxon>
        <taxon>Pseudomonadati</taxon>
        <taxon>Bacteroidota</taxon>
        <taxon>Bacteroidia</taxon>
        <taxon>Bacteroidales</taxon>
        <taxon>Candidatus Aphodosoma</taxon>
    </lineage>
</organism>
<sequence>MAIIIMLETSGRLCSAAVEKDGDILLSKTSAEEHAHATNLPLFLQEALDLLKERGEKPDAVAVSGGPGSYTGLRIGVSCAKGVCYALGIPLIAVDTLELIALTAAERIAPGADTLICPMIDARRMEVYTATFDSTLAPVAAARPEIIDGGSFSGTLSAHKMLFCGSGADKCREVIAHPNALFVSGIEPEARRMASIAERMFGGRQFADTAYYEPNYLKEFQTTTPKKNIITQ</sequence>
<proteinExistence type="predicted"/>
<evidence type="ECO:0000313" key="2">
    <source>
        <dbReference type="EMBL" id="MBO8439764.1"/>
    </source>
</evidence>
<feature type="domain" description="Gcp-like" evidence="1">
    <location>
        <begin position="34"/>
        <end position="133"/>
    </location>
</feature>
<dbReference type="GO" id="GO:0002949">
    <property type="term" value="P:tRNA threonylcarbamoyladenosine modification"/>
    <property type="evidence" value="ECO:0007669"/>
    <property type="project" value="InterPro"/>
</dbReference>
<gene>
    <name evidence="2" type="primary">tsaB</name>
    <name evidence="2" type="ORF">IAC51_03850</name>
</gene>
<dbReference type="NCBIfam" id="TIGR03725">
    <property type="entry name" value="T6A_YeaZ"/>
    <property type="match status" value="1"/>
</dbReference>
<dbReference type="SUPFAM" id="SSF53067">
    <property type="entry name" value="Actin-like ATPase domain"/>
    <property type="match status" value="2"/>
</dbReference>
<evidence type="ECO:0000259" key="1">
    <source>
        <dbReference type="Pfam" id="PF00814"/>
    </source>
</evidence>
<dbReference type="InterPro" id="IPR000905">
    <property type="entry name" value="Gcp-like_dom"/>
</dbReference>
<dbReference type="Gene3D" id="3.30.420.40">
    <property type="match status" value="2"/>
</dbReference>
<dbReference type="Proteomes" id="UP000712007">
    <property type="component" value="Unassembled WGS sequence"/>
</dbReference>